<sequence>MSPEQKEERKKLLQLLPSPFLHRQAHNFPTGNLLAIVCRGVAAAALDASIASGKAAWASTSAAEVLCAPAPATASISRGPKRVWLAGLGPSRRWCYRYGVRVAHRPSRHCRWYTLLGTCSARYLHAAPLAPCDTATPPSLSPSLPLPLAPAHSPQLGLPLSEDKGWGSNAGAGGTTIWEPPSTPCPFQALATCPPPRPSSTPSRHPARWTLPCSTVAHPQGRRLSPA</sequence>
<evidence type="ECO:0000313" key="2">
    <source>
        <dbReference type="EMBL" id="EHK43211.1"/>
    </source>
</evidence>
<dbReference type="HOGENOM" id="CLU_1219830_0_0_1"/>
<comment type="caution">
    <text evidence="2">The sequence shown here is derived from an EMBL/GenBank/DDBJ whole genome shotgun (WGS) entry which is preliminary data.</text>
</comment>
<keyword evidence="3" id="KW-1185">Reference proteome</keyword>
<accession>G9P0R0</accession>
<protein>
    <submittedName>
        <fullName evidence="2">Uncharacterized protein</fullName>
    </submittedName>
</protein>
<dbReference type="AlphaFoldDB" id="G9P0R0"/>
<gene>
    <name evidence="2" type="ORF">TRIATDRAFT_258448</name>
</gene>
<organism evidence="2 3">
    <name type="scientific">Hypocrea atroviridis (strain ATCC 20476 / IMI 206040)</name>
    <name type="common">Trichoderma atroviride</name>
    <dbReference type="NCBI Taxonomy" id="452589"/>
    <lineage>
        <taxon>Eukaryota</taxon>
        <taxon>Fungi</taxon>
        <taxon>Dikarya</taxon>
        <taxon>Ascomycota</taxon>
        <taxon>Pezizomycotina</taxon>
        <taxon>Sordariomycetes</taxon>
        <taxon>Hypocreomycetidae</taxon>
        <taxon>Hypocreales</taxon>
        <taxon>Hypocreaceae</taxon>
        <taxon>Trichoderma</taxon>
    </lineage>
</organism>
<dbReference type="Proteomes" id="UP000005426">
    <property type="component" value="Unassembled WGS sequence"/>
</dbReference>
<evidence type="ECO:0000256" key="1">
    <source>
        <dbReference type="SAM" id="MobiDB-lite"/>
    </source>
</evidence>
<name>G9P0R0_HYPAI</name>
<dbReference type="EMBL" id="ABDG02000026">
    <property type="protein sequence ID" value="EHK43211.1"/>
    <property type="molecule type" value="Genomic_DNA"/>
</dbReference>
<evidence type="ECO:0000313" key="3">
    <source>
        <dbReference type="Proteomes" id="UP000005426"/>
    </source>
</evidence>
<feature type="region of interest" description="Disordered" evidence="1">
    <location>
        <begin position="189"/>
        <end position="227"/>
    </location>
</feature>
<proteinExistence type="predicted"/>
<reference evidence="2 3" key="1">
    <citation type="journal article" date="2011" name="Genome Biol.">
        <title>Comparative genome sequence analysis underscores mycoparasitism as the ancestral life style of Trichoderma.</title>
        <authorList>
            <person name="Kubicek C.P."/>
            <person name="Herrera-Estrella A."/>
            <person name="Seidl-Seiboth V."/>
            <person name="Martinez D.A."/>
            <person name="Druzhinina I.S."/>
            <person name="Thon M."/>
            <person name="Zeilinger S."/>
            <person name="Casas-Flores S."/>
            <person name="Horwitz B.A."/>
            <person name="Mukherjee P.K."/>
            <person name="Mukherjee M."/>
            <person name="Kredics L."/>
            <person name="Alcaraz L.D."/>
            <person name="Aerts A."/>
            <person name="Antal Z."/>
            <person name="Atanasova L."/>
            <person name="Cervantes-Badillo M.G."/>
            <person name="Challacombe J."/>
            <person name="Chertkov O."/>
            <person name="McCluskey K."/>
            <person name="Coulpier F."/>
            <person name="Deshpande N."/>
            <person name="von Doehren H."/>
            <person name="Ebbole D.J."/>
            <person name="Esquivel-Naranjo E.U."/>
            <person name="Fekete E."/>
            <person name="Flipphi M."/>
            <person name="Glaser F."/>
            <person name="Gomez-Rodriguez E.Y."/>
            <person name="Gruber S."/>
            <person name="Han C."/>
            <person name="Henrissat B."/>
            <person name="Hermosa R."/>
            <person name="Hernandez-Onate M."/>
            <person name="Karaffa L."/>
            <person name="Kosti I."/>
            <person name="Le Crom S."/>
            <person name="Lindquist E."/>
            <person name="Lucas S."/>
            <person name="Luebeck M."/>
            <person name="Luebeck P.S."/>
            <person name="Margeot A."/>
            <person name="Metz B."/>
            <person name="Misra M."/>
            <person name="Nevalainen H."/>
            <person name="Omann M."/>
            <person name="Packer N."/>
            <person name="Perrone G."/>
            <person name="Uresti-Rivera E.E."/>
            <person name="Salamov A."/>
            <person name="Schmoll M."/>
            <person name="Seiboth B."/>
            <person name="Shapiro H."/>
            <person name="Sukno S."/>
            <person name="Tamayo-Ramos J.A."/>
            <person name="Tisch D."/>
            <person name="Wiest A."/>
            <person name="Wilkinson H.H."/>
            <person name="Zhang M."/>
            <person name="Coutinho P.M."/>
            <person name="Kenerley C.M."/>
            <person name="Monte E."/>
            <person name="Baker S.E."/>
            <person name="Grigoriev I.V."/>
        </authorList>
    </citation>
    <scope>NUCLEOTIDE SEQUENCE [LARGE SCALE GENOMIC DNA]</scope>
    <source>
        <strain evidence="3">ATCC 20476 / IMI 206040</strain>
    </source>
</reference>